<dbReference type="EMBL" id="KY575057">
    <property type="protein sequence ID" value="ATI20444.1"/>
    <property type="molecule type" value="Genomic_DNA"/>
</dbReference>
<keyword evidence="3" id="KW-0496">Mitochondrion</keyword>
<dbReference type="AlphaFoldDB" id="A0A291LIT6"/>
<feature type="region of interest" description="Disordered" evidence="1">
    <location>
        <begin position="63"/>
        <end position="84"/>
    </location>
</feature>
<sequence>MNIIWIKASLSILSLYKLGSFCWTALLPLLLPFILVVGFLYNFYITSIPHESILLSPCLLSGDSNQSPEFSKTDKGGGSFSNEGLNPYYVTGFSDGRVVFL</sequence>
<accession>A0A291LIT6</accession>
<feature type="transmembrane region" description="Helical" evidence="2">
    <location>
        <begin position="21"/>
        <end position="44"/>
    </location>
</feature>
<keyword evidence="2" id="KW-1133">Transmembrane helix</keyword>
<geneLocation type="mitochondrion" evidence="3"/>
<name>A0A291LIT6_9PEZI</name>
<organism evidence="3">
    <name type="scientific">Juglanconis juglandina</name>
    <dbReference type="NCBI Taxonomy" id="1940567"/>
    <lineage>
        <taxon>Eukaryota</taxon>
        <taxon>Fungi</taxon>
        <taxon>Dikarya</taxon>
        <taxon>Ascomycota</taxon>
        <taxon>Pezizomycotina</taxon>
        <taxon>Sordariomycetes</taxon>
        <taxon>Sordariomycetidae</taxon>
        <taxon>Diaporthales</taxon>
        <taxon>Juglanconidaceae</taxon>
        <taxon>Juglanconis</taxon>
    </lineage>
</organism>
<keyword evidence="2" id="KW-0812">Transmembrane</keyword>
<gene>
    <name evidence="3" type="primary">orf101</name>
</gene>
<reference evidence="3" key="1">
    <citation type="submission" date="2017-02" db="EMBL/GenBank/DDBJ databases">
        <title>Fungal Comparative Genomics of Melanconis species and Ophiognomonia clavigignenti-juglandacearum at Different Phylogenetic Distances.</title>
        <authorList>
            <person name="Demers J.E."/>
            <person name="Castlebury L.A."/>
        </authorList>
    </citation>
    <scope>NUCLEOTIDE SEQUENCE</scope>
    <source>
        <strain evidence="3">CBS 121083</strain>
    </source>
</reference>
<keyword evidence="2" id="KW-0472">Membrane</keyword>
<proteinExistence type="predicted"/>
<evidence type="ECO:0000313" key="3">
    <source>
        <dbReference type="EMBL" id="ATI20444.1"/>
    </source>
</evidence>
<protein>
    <submittedName>
        <fullName evidence="3">Uncharacterized protein</fullName>
    </submittedName>
</protein>
<evidence type="ECO:0000256" key="1">
    <source>
        <dbReference type="SAM" id="MobiDB-lite"/>
    </source>
</evidence>
<evidence type="ECO:0000256" key="2">
    <source>
        <dbReference type="SAM" id="Phobius"/>
    </source>
</evidence>